<sequence length="232" mass="26281">PCLRSLNSVSKSKVKLQTLTYNVTTSNNTVYIAHAHFIYPQYNVDHFAIILVEDITHVPDSRTWKAMLVTLNPDRSSHFLVGAFGECVREAMVVLLITTTHMMRERALGLVTAICSSHKASMSTRTATEISKMLKNPKLADILYKIEATQELLDLQMELFKKHKAAFKRKAKEIEKGLEGGISEVGTVLKQMDKSITIQKAMIDCMEQMAKEGKEQIQRMEERQVLIEALVR</sequence>
<accession>A0A4S9B3J9</accession>
<reference evidence="1 2" key="1">
    <citation type="submission" date="2018-10" db="EMBL/GenBank/DDBJ databases">
        <title>Fifty Aureobasidium pullulans genomes reveal a recombining polyextremotolerant generalist.</title>
        <authorList>
            <person name="Gostincar C."/>
            <person name="Turk M."/>
            <person name="Zajc J."/>
            <person name="Gunde-Cimerman N."/>
        </authorList>
    </citation>
    <scope>NUCLEOTIDE SEQUENCE [LARGE SCALE GENOMIC DNA]</scope>
    <source>
        <strain evidence="1 2">EXF-10507</strain>
    </source>
</reference>
<evidence type="ECO:0000313" key="1">
    <source>
        <dbReference type="EMBL" id="THW87302.1"/>
    </source>
</evidence>
<proteinExistence type="predicted"/>
<dbReference type="AlphaFoldDB" id="A0A4S9B3J9"/>
<dbReference type="EMBL" id="QZAR01000128">
    <property type="protein sequence ID" value="THW87302.1"/>
    <property type="molecule type" value="Genomic_DNA"/>
</dbReference>
<dbReference type="Proteomes" id="UP000304928">
    <property type="component" value="Unassembled WGS sequence"/>
</dbReference>
<evidence type="ECO:0000313" key="2">
    <source>
        <dbReference type="Proteomes" id="UP000304928"/>
    </source>
</evidence>
<feature type="non-terminal residue" evidence="1">
    <location>
        <position position="1"/>
    </location>
</feature>
<comment type="caution">
    <text evidence="1">The sequence shown here is derived from an EMBL/GenBank/DDBJ whole genome shotgun (WGS) entry which is preliminary data.</text>
</comment>
<name>A0A4S9B3J9_AURPU</name>
<organism evidence="1 2">
    <name type="scientific">Aureobasidium pullulans</name>
    <name type="common">Black yeast</name>
    <name type="synonym">Pullularia pullulans</name>
    <dbReference type="NCBI Taxonomy" id="5580"/>
    <lineage>
        <taxon>Eukaryota</taxon>
        <taxon>Fungi</taxon>
        <taxon>Dikarya</taxon>
        <taxon>Ascomycota</taxon>
        <taxon>Pezizomycotina</taxon>
        <taxon>Dothideomycetes</taxon>
        <taxon>Dothideomycetidae</taxon>
        <taxon>Dothideales</taxon>
        <taxon>Saccotheciaceae</taxon>
        <taxon>Aureobasidium</taxon>
    </lineage>
</organism>
<protein>
    <submittedName>
        <fullName evidence="1">Uncharacterized protein</fullName>
    </submittedName>
</protein>
<gene>
    <name evidence="1" type="ORF">D6D15_06760</name>
</gene>